<keyword evidence="8" id="KW-1185">Reference proteome</keyword>
<dbReference type="InterPro" id="IPR000504">
    <property type="entry name" value="RRM_dom"/>
</dbReference>
<dbReference type="Proteomes" id="UP000218231">
    <property type="component" value="Unassembled WGS sequence"/>
</dbReference>
<comment type="caution">
    <text evidence="7">The sequence shown here is derived from an EMBL/GenBank/DDBJ whole genome shotgun (WGS) entry which is preliminary data.</text>
</comment>
<feature type="domain" description="RRM" evidence="6">
    <location>
        <begin position="169"/>
        <end position="250"/>
    </location>
</feature>
<dbReference type="AlphaFoldDB" id="A0A2A2JNN2"/>
<evidence type="ECO:0000313" key="7">
    <source>
        <dbReference type="EMBL" id="PAV63314.1"/>
    </source>
</evidence>
<evidence type="ECO:0000256" key="1">
    <source>
        <dbReference type="ARBA" id="ARBA00022737"/>
    </source>
</evidence>
<proteinExistence type="predicted"/>
<evidence type="ECO:0000256" key="2">
    <source>
        <dbReference type="ARBA" id="ARBA00022884"/>
    </source>
</evidence>
<evidence type="ECO:0000256" key="3">
    <source>
        <dbReference type="PROSITE-ProRule" id="PRU00176"/>
    </source>
</evidence>
<feature type="coiled-coil region" evidence="4">
    <location>
        <begin position="296"/>
        <end position="327"/>
    </location>
</feature>
<keyword evidence="2 3" id="KW-0694">RNA-binding</keyword>
<dbReference type="CDD" id="cd12333">
    <property type="entry name" value="RRM2_p54nrb_like"/>
    <property type="match status" value="1"/>
</dbReference>
<feature type="region of interest" description="Disordered" evidence="5">
    <location>
        <begin position="1"/>
        <end position="72"/>
    </location>
</feature>
<dbReference type="FunFam" id="3.30.70.330:FF:000043">
    <property type="entry name" value="paraspeckle component 1 isoform X1"/>
    <property type="match status" value="1"/>
</dbReference>
<dbReference type="CDD" id="cd12931">
    <property type="entry name" value="eNOPS_SF"/>
    <property type="match status" value="1"/>
</dbReference>
<gene>
    <name evidence="7" type="ORF">WR25_05760</name>
</gene>
<organism evidence="7 8">
    <name type="scientific">Diploscapter pachys</name>
    <dbReference type="NCBI Taxonomy" id="2018661"/>
    <lineage>
        <taxon>Eukaryota</taxon>
        <taxon>Metazoa</taxon>
        <taxon>Ecdysozoa</taxon>
        <taxon>Nematoda</taxon>
        <taxon>Chromadorea</taxon>
        <taxon>Rhabditida</taxon>
        <taxon>Rhabditina</taxon>
        <taxon>Rhabditomorpha</taxon>
        <taxon>Rhabditoidea</taxon>
        <taxon>Rhabditidae</taxon>
        <taxon>Diploscapter</taxon>
    </lineage>
</organism>
<evidence type="ECO:0000256" key="4">
    <source>
        <dbReference type="SAM" id="Coils"/>
    </source>
</evidence>
<dbReference type="EMBL" id="LIAE01010317">
    <property type="protein sequence ID" value="PAV63314.1"/>
    <property type="molecule type" value="Genomic_DNA"/>
</dbReference>
<feature type="compositionally biased region" description="Gly residues" evidence="5">
    <location>
        <begin position="28"/>
        <end position="40"/>
    </location>
</feature>
<keyword evidence="4" id="KW-0175">Coiled coil</keyword>
<keyword evidence="1" id="KW-0677">Repeat</keyword>
<evidence type="ECO:0000256" key="5">
    <source>
        <dbReference type="SAM" id="MobiDB-lite"/>
    </source>
</evidence>
<feature type="compositionally biased region" description="Polar residues" evidence="5">
    <location>
        <begin position="58"/>
        <end position="72"/>
    </location>
</feature>
<dbReference type="SMART" id="SM00360">
    <property type="entry name" value="RRM"/>
    <property type="match status" value="2"/>
</dbReference>
<dbReference type="OrthoDB" id="10067824at2759"/>
<feature type="domain" description="RRM" evidence="6">
    <location>
        <begin position="106"/>
        <end position="167"/>
    </location>
</feature>
<dbReference type="InterPro" id="IPR012975">
    <property type="entry name" value="NOPS"/>
</dbReference>
<dbReference type="SUPFAM" id="SSF54928">
    <property type="entry name" value="RNA-binding domain, RBD"/>
    <property type="match status" value="1"/>
</dbReference>
<dbReference type="EMBL" id="LIAE01010317">
    <property type="protein sequence ID" value="PAV63313.1"/>
    <property type="molecule type" value="Genomic_DNA"/>
</dbReference>
<dbReference type="GO" id="GO:0003723">
    <property type="term" value="F:RNA binding"/>
    <property type="evidence" value="ECO:0007669"/>
    <property type="project" value="UniProtKB-UniRule"/>
</dbReference>
<reference evidence="7 8" key="1">
    <citation type="journal article" date="2017" name="Curr. Biol.">
        <title>Genome architecture and evolution of a unichromosomal asexual nematode.</title>
        <authorList>
            <person name="Fradin H."/>
            <person name="Zegar C."/>
            <person name="Gutwein M."/>
            <person name="Lucas J."/>
            <person name="Kovtun M."/>
            <person name="Corcoran D."/>
            <person name="Baugh L.R."/>
            <person name="Kiontke K."/>
            <person name="Gunsalus K."/>
            <person name="Fitch D.H."/>
            <person name="Piano F."/>
        </authorList>
    </citation>
    <scope>NUCLEOTIDE SEQUENCE [LARGE SCALE GENOMIC DNA]</scope>
    <source>
        <strain evidence="7">PF1309</strain>
    </source>
</reference>
<name>A0A2A2JNN2_9BILA</name>
<sequence>MFNFSRSRGGGRDSGQNSHSRHSNVGDGRQGGGSSVGGGMQQKMEGRVSGLPGAMSLMSHSQHSNPNAPSNLSMNTQRTVASFTGSAFTESELMTDLPKKKFTGRCRLFVGNLPNEVKEAELKELFTPHGDIAECYLSGKGFAFLRLEAIDGRVIHGRQVRVRFAVHGAALRVKELSPTVSNEMLYHAFSHFGEVERAVHIVDEKGRPTGEGIVEFERKNNCAEAIAAIREKVFLLTSNPKPLIAEPLEPKDEDDGLAERMIPRTAHLIKEREMGPRFPSPNSFEFVYGQKWKDLYEMEKQRRAALEDELKEARKRLEQDMELAYQDYQAQMLREGKHFPRETNRVFLFIQVHSQTSSDE</sequence>
<dbReference type="PANTHER" id="PTHR23189">
    <property type="entry name" value="RNA RECOGNITION MOTIF-CONTAINING"/>
    <property type="match status" value="1"/>
</dbReference>
<dbReference type="InterPro" id="IPR035979">
    <property type="entry name" value="RBD_domain_sf"/>
</dbReference>
<dbReference type="InterPro" id="IPR012677">
    <property type="entry name" value="Nucleotide-bd_a/b_plait_sf"/>
</dbReference>
<dbReference type="PROSITE" id="PS50102">
    <property type="entry name" value="RRM"/>
    <property type="match status" value="2"/>
</dbReference>
<evidence type="ECO:0000259" key="6">
    <source>
        <dbReference type="PROSITE" id="PS50102"/>
    </source>
</evidence>
<dbReference type="Pfam" id="PF00076">
    <property type="entry name" value="RRM_1"/>
    <property type="match status" value="2"/>
</dbReference>
<accession>A0A2A2JNN2</accession>
<dbReference type="STRING" id="2018661.A0A2A2JNN2"/>
<evidence type="ECO:0000313" key="8">
    <source>
        <dbReference type="Proteomes" id="UP000218231"/>
    </source>
</evidence>
<protein>
    <recommendedName>
        <fullName evidence="6">RRM domain-containing protein</fullName>
    </recommendedName>
</protein>
<dbReference type="Gene3D" id="6.10.250.1170">
    <property type="match status" value="1"/>
</dbReference>
<dbReference type="Pfam" id="PF08075">
    <property type="entry name" value="NOPS"/>
    <property type="match status" value="1"/>
</dbReference>
<dbReference type="Gene3D" id="3.30.70.330">
    <property type="match status" value="2"/>
</dbReference>